<dbReference type="PROSITE" id="PS50071">
    <property type="entry name" value="HOMEOBOX_2"/>
    <property type="match status" value="1"/>
</dbReference>
<evidence type="ECO:0000256" key="2">
    <source>
        <dbReference type="ARBA" id="ARBA00023125"/>
    </source>
</evidence>
<evidence type="ECO:0000256" key="3">
    <source>
        <dbReference type="ARBA" id="ARBA00023155"/>
    </source>
</evidence>
<dbReference type="InterPro" id="IPR008422">
    <property type="entry name" value="KN_HD"/>
</dbReference>
<keyword evidence="4 5" id="KW-0539">Nucleus</keyword>
<dbReference type="InterPro" id="IPR001356">
    <property type="entry name" value="HD"/>
</dbReference>
<protein>
    <submittedName>
        <fullName evidence="9">Homeobox domain-containing protein</fullName>
    </submittedName>
</protein>
<dbReference type="CDD" id="cd00086">
    <property type="entry name" value="homeodomain"/>
    <property type="match status" value="1"/>
</dbReference>
<feature type="DNA-binding region" description="Homeobox" evidence="5">
    <location>
        <begin position="116"/>
        <end position="178"/>
    </location>
</feature>
<name>A0A914QZV6_9BILA</name>
<keyword evidence="2 5" id="KW-0238">DNA-binding</keyword>
<reference evidence="9" key="1">
    <citation type="submission" date="2022-11" db="UniProtKB">
        <authorList>
            <consortium name="WormBaseParasite"/>
        </authorList>
    </citation>
    <scope>IDENTIFICATION</scope>
</reference>
<dbReference type="SUPFAM" id="SSF46689">
    <property type="entry name" value="Homeodomain-like"/>
    <property type="match status" value="1"/>
</dbReference>
<keyword evidence="8" id="KW-1185">Reference proteome</keyword>
<sequence length="212" mass="23893">MDSSSLTSMNILQQFSQLLFLHSLASGKSLNSVNPAMFGFPQTQISQSNFSQQSTQVKPLLAPSSPTLSDPSKHLQTISDLLSSPSLLKSQLSPSSPSSSSETSPFKSVYENVQPTRQYKVHVNRESAKPLREWMNQNITNPYPTQLDVQKLSSQTGFTFKQIRNWFTNNRRRYEEKCGTHALPWIKKDSPISKKICKPEFSTENSIHSLLL</sequence>
<evidence type="ECO:0000313" key="9">
    <source>
        <dbReference type="WBParaSite" id="PDA_v2.g9709.t1"/>
    </source>
</evidence>
<dbReference type="GO" id="GO:0006355">
    <property type="term" value="P:regulation of DNA-templated transcription"/>
    <property type="evidence" value="ECO:0007669"/>
    <property type="project" value="InterPro"/>
</dbReference>
<dbReference type="GO" id="GO:0005634">
    <property type="term" value="C:nucleus"/>
    <property type="evidence" value="ECO:0007669"/>
    <property type="project" value="UniProtKB-SubCell"/>
</dbReference>
<evidence type="ECO:0000259" key="7">
    <source>
        <dbReference type="PROSITE" id="PS50071"/>
    </source>
</evidence>
<evidence type="ECO:0000313" key="8">
    <source>
        <dbReference type="Proteomes" id="UP000887578"/>
    </source>
</evidence>
<dbReference type="Pfam" id="PF05920">
    <property type="entry name" value="Homeobox_KN"/>
    <property type="match status" value="1"/>
</dbReference>
<feature type="region of interest" description="Disordered" evidence="6">
    <location>
        <begin position="49"/>
        <end position="75"/>
    </location>
</feature>
<dbReference type="GO" id="GO:0000987">
    <property type="term" value="F:cis-regulatory region sequence-specific DNA binding"/>
    <property type="evidence" value="ECO:0007669"/>
    <property type="project" value="UniProtKB-ARBA"/>
</dbReference>
<dbReference type="Gene3D" id="1.10.10.60">
    <property type="entry name" value="Homeodomain-like"/>
    <property type="match status" value="1"/>
</dbReference>
<dbReference type="Proteomes" id="UP000887578">
    <property type="component" value="Unplaced"/>
</dbReference>
<dbReference type="SMART" id="SM00389">
    <property type="entry name" value="HOX"/>
    <property type="match status" value="1"/>
</dbReference>
<dbReference type="InterPro" id="IPR009057">
    <property type="entry name" value="Homeodomain-like_sf"/>
</dbReference>
<feature type="compositionally biased region" description="Polar residues" evidence="6">
    <location>
        <begin position="64"/>
        <end position="75"/>
    </location>
</feature>
<dbReference type="InterPro" id="IPR050224">
    <property type="entry name" value="TALE_homeobox"/>
</dbReference>
<dbReference type="PANTHER" id="PTHR11850">
    <property type="entry name" value="HOMEOBOX PROTEIN TRANSCRIPTION FACTORS"/>
    <property type="match status" value="1"/>
</dbReference>
<evidence type="ECO:0000256" key="4">
    <source>
        <dbReference type="ARBA" id="ARBA00023242"/>
    </source>
</evidence>
<organism evidence="8 9">
    <name type="scientific">Panagrolaimus davidi</name>
    <dbReference type="NCBI Taxonomy" id="227884"/>
    <lineage>
        <taxon>Eukaryota</taxon>
        <taxon>Metazoa</taxon>
        <taxon>Ecdysozoa</taxon>
        <taxon>Nematoda</taxon>
        <taxon>Chromadorea</taxon>
        <taxon>Rhabditida</taxon>
        <taxon>Tylenchina</taxon>
        <taxon>Panagrolaimomorpha</taxon>
        <taxon>Panagrolaimoidea</taxon>
        <taxon>Panagrolaimidae</taxon>
        <taxon>Panagrolaimus</taxon>
    </lineage>
</organism>
<keyword evidence="3 5" id="KW-0371">Homeobox</keyword>
<proteinExistence type="predicted"/>
<feature type="domain" description="Homeobox" evidence="7">
    <location>
        <begin position="114"/>
        <end position="177"/>
    </location>
</feature>
<evidence type="ECO:0000256" key="5">
    <source>
        <dbReference type="PROSITE-ProRule" id="PRU00108"/>
    </source>
</evidence>
<dbReference type="WBParaSite" id="PDA_v2.g9709.t1">
    <property type="protein sequence ID" value="PDA_v2.g9709.t1"/>
    <property type="gene ID" value="PDA_v2.g9709"/>
</dbReference>
<evidence type="ECO:0000256" key="6">
    <source>
        <dbReference type="SAM" id="MobiDB-lite"/>
    </source>
</evidence>
<accession>A0A914QZV6</accession>
<comment type="subcellular location">
    <subcellularLocation>
        <location evidence="1 5">Nucleus</location>
    </subcellularLocation>
</comment>
<feature type="region of interest" description="Disordered" evidence="6">
    <location>
        <begin position="88"/>
        <end position="109"/>
    </location>
</feature>
<evidence type="ECO:0000256" key="1">
    <source>
        <dbReference type="ARBA" id="ARBA00004123"/>
    </source>
</evidence>
<dbReference type="AlphaFoldDB" id="A0A914QZV6"/>
<feature type="compositionally biased region" description="Low complexity" evidence="6">
    <location>
        <begin position="88"/>
        <end position="105"/>
    </location>
</feature>